<dbReference type="OrthoDB" id="438545at2759"/>
<sequence>MSDQDGETTSLIDGIRGGSARGGGAASIAGEGWRTVGNGSIFFDNLTFTSLEEMKGSLLESCCPGDGVLSGALGLITTAATPTMLSLPLAFVVGGWSFAFLCIAFCIIVTFLSVRILAHASLSADSDDYETVAGFFLGAKGRWVIRFILFFYSFGCAVVYLNFIKDSVTPILVGRASFLPDWMRSDTGGSICLIASMLVITPLTFNSRLASLRTKGLVSNMFTVFIIITIAYRYFVPEPVAGSATTSPPKDAAANAGNGFSTGRLAVLMPYMFSAPIFVFSFELQSNVMAVIKDLHDRTGRKILVSTSLALTVISSFYIALGILGSLTFPKLSNGNILSNYNVKADVLMMVCQLMCCFSAAISFVFCIFPCRVAAFMFFSGGGGTKIPKKTRMKLGVALSSLCCVLAIFLPDVAKVVSILGALFSATLSMTFPALFAMKMRSSGTYLTGWVDALLSWGLLFMGLLFSAIGTYMAFAFSS</sequence>
<feature type="transmembrane region" description="Helical" evidence="6">
    <location>
        <begin position="303"/>
        <end position="327"/>
    </location>
</feature>
<reference evidence="8 9" key="1">
    <citation type="journal article" date="2015" name="PLoS Pathog.">
        <title>Leptomonas seymouri: Adaptations to the Dixenous Life Cycle Analyzed by Genome Sequencing, Transcriptome Profiling and Co-infection with Leishmania donovani.</title>
        <authorList>
            <person name="Kraeva N."/>
            <person name="Butenko A."/>
            <person name="Hlavacova J."/>
            <person name="Kostygov A."/>
            <person name="Myskova J."/>
            <person name="Grybchuk D."/>
            <person name="Lestinova T."/>
            <person name="Votypka J."/>
            <person name="Volf P."/>
            <person name="Opperdoes F."/>
            <person name="Flegontov P."/>
            <person name="Lukes J."/>
            <person name="Yurchenko V."/>
        </authorList>
    </citation>
    <scope>NUCLEOTIDE SEQUENCE [LARGE SCALE GENOMIC DNA]</scope>
    <source>
        <strain evidence="8 9">ATCC 30220</strain>
    </source>
</reference>
<evidence type="ECO:0000256" key="3">
    <source>
        <dbReference type="ARBA" id="ARBA00022989"/>
    </source>
</evidence>
<keyword evidence="3 6" id="KW-1133">Transmembrane helix</keyword>
<dbReference type="AlphaFoldDB" id="A0A0N1IAJ0"/>
<evidence type="ECO:0000256" key="4">
    <source>
        <dbReference type="ARBA" id="ARBA00023136"/>
    </source>
</evidence>
<evidence type="ECO:0000313" key="8">
    <source>
        <dbReference type="EMBL" id="KPI89385.1"/>
    </source>
</evidence>
<dbReference type="OMA" id="GCAVVYL"/>
<evidence type="ECO:0000256" key="5">
    <source>
        <dbReference type="SAM" id="MobiDB-lite"/>
    </source>
</evidence>
<dbReference type="GO" id="GO:0015179">
    <property type="term" value="F:L-amino acid transmembrane transporter activity"/>
    <property type="evidence" value="ECO:0007669"/>
    <property type="project" value="TreeGrafter"/>
</dbReference>
<feature type="domain" description="Amino acid transporter transmembrane" evidence="7">
    <location>
        <begin position="67"/>
        <end position="475"/>
    </location>
</feature>
<proteinExistence type="predicted"/>
<dbReference type="Pfam" id="PF01490">
    <property type="entry name" value="Aa_trans"/>
    <property type="match status" value="1"/>
</dbReference>
<dbReference type="PANTHER" id="PTHR22950">
    <property type="entry name" value="AMINO ACID TRANSPORTER"/>
    <property type="match status" value="1"/>
</dbReference>
<dbReference type="InterPro" id="IPR013057">
    <property type="entry name" value="AA_transpt_TM"/>
</dbReference>
<protein>
    <submittedName>
        <fullName evidence="8">Amino acid permease aap11ld-like protein (AAT29)</fullName>
    </submittedName>
</protein>
<evidence type="ECO:0000259" key="7">
    <source>
        <dbReference type="Pfam" id="PF01490"/>
    </source>
</evidence>
<gene>
    <name evidence="8" type="ORF">ABL78_1511</name>
</gene>
<feature type="transmembrane region" description="Helical" evidence="6">
    <location>
        <begin position="89"/>
        <end position="114"/>
    </location>
</feature>
<keyword evidence="2 6" id="KW-0812">Transmembrane</keyword>
<feature type="region of interest" description="Disordered" evidence="5">
    <location>
        <begin position="1"/>
        <end position="22"/>
    </location>
</feature>
<feature type="transmembrane region" description="Helical" evidence="6">
    <location>
        <begin position="416"/>
        <end position="438"/>
    </location>
</feature>
<dbReference type="VEuPathDB" id="TriTrypDB:Lsey_0025_0320"/>
<feature type="transmembrane region" description="Helical" evidence="6">
    <location>
        <begin position="347"/>
        <end position="379"/>
    </location>
</feature>
<evidence type="ECO:0000313" key="9">
    <source>
        <dbReference type="Proteomes" id="UP000038009"/>
    </source>
</evidence>
<feature type="transmembrane region" description="Helical" evidence="6">
    <location>
        <begin position="187"/>
        <end position="205"/>
    </location>
</feature>
<dbReference type="GO" id="GO:0016020">
    <property type="term" value="C:membrane"/>
    <property type="evidence" value="ECO:0007669"/>
    <property type="project" value="UniProtKB-SubCell"/>
</dbReference>
<keyword evidence="4 6" id="KW-0472">Membrane</keyword>
<feature type="transmembrane region" description="Helical" evidence="6">
    <location>
        <begin position="143"/>
        <end position="163"/>
    </location>
</feature>
<feature type="transmembrane region" description="Helical" evidence="6">
    <location>
        <begin position="217"/>
        <end position="235"/>
    </location>
</feature>
<comment type="subcellular location">
    <subcellularLocation>
        <location evidence="1">Membrane</location>
        <topology evidence="1">Multi-pass membrane protein</topology>
    </subcellularLocation>
</comment>
<dbReference type="GO" id="GO:0005737">
    <property type="term" value="C:cytoplasm"/>
    <property type="evidence" value="ECO:0007669"/>
    <property type="project" value="TreeGrafter"/>
</dbReference>
<dbReference type="Proteomes" id="UP000038009">
    <property type="component" value="Unassembled WGS sequence"/>
</dbReference>
<evidence type="ECO:0000256" key="2">
    <source>
        <dbReference type="ARBA" id="ARBA00022692"/>
    </source>
</evidence>
<feature type="transmembrane region" description="Helical" evidence="6">
    <location>
        <begin position="391"/>
        <end position="410"/>
    </location>
</feature>
<name>A0A0N1IAJ0_LEPSE</name>
<comment type="caution">
    <text evidence="8">The sequence shown here is derived from an EMBL/GenBank/DDBJ whole genome shotgun (WGS) entry which is preliminary data.</text>
</comment>
<dbReference type="PANTHER" id="PTHR22950:SF649">
    <property type="entry name" value="ACID TRANSPORTER, PUTATIVE-RELATED"/>
    <property type="match status" value="1"/>
</dbReference>
<organism evidence="8 9">
    <name type="scientific">Leptomonas seymouri</name>
    <dbReference type="NCBI Taxonomy" id="5684"/>
    <lineage>
        <taxon>Eukaryota</taxon>
        <taxon>Discoba</taxon>
        <taxon>Euglenozoa</taxon>
        <taxon>Kinetoplastea</taxon>
        <taxon>Metakinetoplastina</taxon>
        <taxon>Trypanosomatida</taxon>
        <taxon>Trypanosomatidae</taxon>
        <taxon>Leishmaniinae</taxon>
        <taxon>Leptomonas</taxon>
    </lineage>
</organism>
<dbReference type="EMBL" id="LJSK01000025">
    <property type="protein sequence ID" value="KPI89385.1"/>
    <property type="molecule type" value="Genomic_DNA"/>
</dbReference>
<evidence type="ECO:0000256" key="1">
    <source>
        <dbReference type="ARBA" id="ARBA00004141"/>
    </source>
</evidence>
<keyword evidence="9" id="KW-1185">Reference proteome</keyword>
<feature type="transmembrane region" description="Helical" evidence="6">
    <location>
        <begin position="265"/>
        <end position="282"/>
    </location>
</feature>
<feature type="transmembrane region" description="Helical" evidence="6">
    <location>
        <begin position="450"/>
        <end position="475"/>
    </location>
</feature>
<accession>A0A0N1IAJ0</accession>
<evidence type="ECO:0000256" key="6">
    <source>
        <dbReference type="SAM" id="Phobius"/>
    </source>
</evidence>